<protein>
    <submittedName>
        <fullName evidence="2">Caspase family protein</fullName>
    </submittedName>
</protein>
<proteinExistence type="predicted"/>
<dbReference type="InterPro" id="IPR050452">
    <property type="entry name" value="Metacaspase"/>
</dbReference>
<evidence type="ECO:0000313" key="2">
    <source>
        <dbReference type="EMBL" id="WTU40644.1"/>
    </source>
</evidence>
<evidence type="ECO:0000259" key="1">
    <source>
        <dbReference type="Pfam" id="PF00656"/>
    </source>
</evidence>
<reference evidence="2" key="1">
    <citation type="submission" date="2022-10" db="EMBL/GenBank/DDBJ databases">
        <title>The complete genomes of actinobacterial strains from the NBC collection.</title>
        <authorList>
            <person name="Joergensen T.S."/>
            <person name="Alvarez Arevalo M."/>
            <person name="Sterndorff E.B."/>
            <person name="Faurdal D."/>
            <person name="Vuksanovic O."/>
            <person name="Mourched A.-S."/>
            <person name="Charusanti P."/>
            <person name="Shaw S."/>
            <person name="Blin K."/>
            <person name="Weber T."/>
        </authorList>
    </citation>
    <scope>NUCLEOTIDE SEQUENCE</scope>
    <source>
        <strain evidence="2">NBC_00060</strain>
    </source>
</reference>
<dbReference type="Pfam" id="PF00656">
    <property type="entry name" value="Peptidase_C14"/>
    <property type="match status" value="1"/>
</dbReference>
<accession>A0AAU2H001</accession>
<dbReference type="AlphaFoldDB" id="A0AAU2H001"/>
<organism evidence="2">
    <name type="scientific">Streptomyces sp. NBC_00060</name>
    <dbReference type="NCBI Taxonomy" id="2975636"/>
    <lineage>
        <taxon>Bacteria</taxon>
        <taxon>Bacillati</taxon>
        <taxon>Actinomycetota</taxon>
        <taxon>Actinomycetes</taxon>
        <taxon>Kitasatosporales</taxon>
        <taxon>Streptomycetaceae</taxon>
        <taxon>Streptomyces</taxon>
    </lineage>
</organism>
<dbReference type="GO" id="GO:0006508">
    <property type="term" value="P:proteolysis"/>
    <property type="evidence" value="ECO:0007669"/>
    <property type="project" value="InterPro"/>
</dbReference>
<dbReference type="GO" id="GO:0004197">
    <property type="term" value="F:cysteine-type endopeptidase activity"/>
    <property type="evidence" value="ECO:0007669"/>
    <property type="project" value="InterPro"/>
</dbReference>
<feature type="domain" description="Peptidase C14 caspase" evidence="1">
    <location>
        <begin position="7"/>
        <end position="263"/>
    </location>
</feature>
<dbReference type="Gene3D" id="3.40.50.1460">
    <property type="match status" value="1"/>
</dbReference>
<dbReference type="InterPro" id="IPR011600">
    <property type="entry name" value="Pept_C14_caspase"/>
</dbReference>
<dbReference type="PANTHER" id="PTHR48104">
    <property type="entry name" value="METACASPASE-4"/>
    <property type="match status" value="1"/>
</dbReference>
<gene>
    <name evidence="2" type="ORF">OHV25_14120</name>
</gene>
<name>A0AAU2H001_9ACTN</name>
<sequence>MRMIYTLLVGIDAYGGTGHARLSGCVNDVLAARRALEHRVGDRLSVRTLLDGEATTAAVESALRDHLGQAGPDDTALLWFSGHGTELTLGTAEELAVEATGRSQALVCVDGALPDKRLGALLDGLAAGGAHVAAVLDCCFSGGGTREHGSGVSARFTPPAPSWRPVAAPRDAGGPQRAPGHVLLAASRLNQLSYEADYEPDDEVDYEADRVPGEPAPLFKRGVFTHALLGALRTAGPDATYRELLAAAHARVRRARFEQHPVLFPADAGGIADTPFLGGAPRTPSPHLLRFGADGWEVDCGRVHGLPGGPGTEFTATGPGGGALAARTVLADRTLVEPAGWTPAAGRVHPVALTATPLPSAAVTAVGPEGFAKSLADHLTSPVVRPVTGPESESAGLLFRVEAQGDGQARVLRRDGSPFVAPLPLYDPADTARVADCLTHLAHWHGIRDLEARTSPLRGHVRVEVVSWGDEGAGPLVPDGNGEIVRAYDGPREPWVSIRLRNVGDRPLWCVLLDLNDRYAINSALFPGHFIAPGHTGYALDNQPVQLSLPATREPRPGAYARDWLKLIVAEGELNTVPFRLGAWDPYGPGARGGAAHDGVLRLAGPGRRDVGAATAAGPGQWATRTIALRTVVPRPGVTGRGA</sequence>
<dbReference type="EMBL" id="CP108253">
    <property type="protein sequence ID" value="WTU40644.1"/>
    <property type="molecule type" value="Genomic_DNA"/>
</dbReference>
<dbReference type="GO" id="GO:0005737">
    <property type="term" value="C:cytoplasm"/>
    <property type="evidence" value="ECO:0007669"/>
    <property type="project" value="TreeGrafter"/>
</dbReference>
<dbReference type="PANTHER" id="PTHR48104:SF30">
    <property type="entry name" value="METACASPASE-1"/>
    <property type="match status" value="1"/>
</dbReference>